<gene>
    <name evidence="2" type="ORF">KXJ70_01380</name>
</gene>
<keyword evidence="1" id="KW-0732">Signal</keyword>
<reference evidence="2" key="1">
    <citation type="submission" date="2021-07" db="EMBL/GenBank/DDBJ databases">
        <title>Zhongshania sp. CAU 1632 isolated from seawater.</title>
        <authorList>
            <person name="Kim W."/>
        </authorList>
    </citation>
    <scope>NUCLEOTIDE SEQUENCE</scope>
    <source>
        <strain evidence="2">CAU 1632</strain>
    </source>
</reference>
<keyword evidence="3" id="KW-1185">Reference proteome</keyword>
<dbReference type="RefSeq" id="WP_219041668.1">
    <property type="nucleotide sequence ID" value="NZ_JAHWDQ010000001.1"/>
</dbReference>
<proteinExistence type="predicted"/>
<protein>
    <submittedName>
        <fullName evidence="2">Uncharacterized protein</fullName>
    </submittedName>
</protein>
<dbReference type="EMBL" id="JAHWDQ010000001">
    <property type="protein sequence ID" value="MBW2939410.1"/>
    <property type="molecule type" value="Genomic_DNA"/>
</dbReference>
<comment type="caution">
    <text evidence="2">The sequence shown here is derived from an EMBL/GenBank/DDBJ whole genome shotgun (WGS) entry which is preliminary data.</text>
</comment>
<organism evidence="2 3">
    <name type="scientific">Zhongshania aquimaris</name>
    <dbReference type="NCBI Taxonomy" id="2857107"/>
    <lineage>
        <taxon>Bacteria</taxon>
        <taxon>Pseudomonadati</taxon>
        <taxon>Pseudomonadota</taxon>
        <taxon>Gammaproteobacteria</taxon>
        <taxon>Cellvibrionales</taxon>
        <taxon>Spongiibacteraceae</taxon>
        <taxon>Zhongshania</taxon>
    </lineage>
</organism>
<evidence type="ECO:0000256" key="1">
    <source>
        <dbReference type="SAM" id="SignalP"/>
    </source>
</evidence>
<name>A0ABS6VM69_9GAMM</name>
<evidence type="ECO:0000313" key="2">
    <source>
        <dbReference type="EMBL" id="MBW2939410.1"/>
    </source>
</evidence>
<evidence type="ECO:0000313" key="3">
    <source>
        <dbReference type="Proteomes" id="UP001166291"/>
    </source>
</evidence>
<feature type="signal peptide" evidence="1">
    <location>
        <begin position="1"/>
        <end position="22"/>
    </location>
</feature>
<feature type="chain" id="PRO_5045757725" evidence="1">
    <location>
        <begin position="23"/>
        <end position="105"/>
    </location>
</feature>
<sequence length="105" mass="12488">MKLTKALILIASLGLAANSAFADHRSGAHVDARYQYHGKAPHHGHIKHYKKYGYHHGDRYYNDRHHYYHGRHYNQHYYSRHVHSRHCGHHYEPAFNTRVKVFFGL</sequence>
<dbReference type="Proteomes" id="UP001166291">
    <property type="component" value="Unassembled WGS sequence"/>
</dbReference>
<accession>A0ABS6VM69</accession>